<gene>
    <name evidence="2" type="ORF">H072_4067</name>
</gene>
<keyword evidence="3" id="KW-1185">Reference proteome</keyword>
<sequence length="439" mass="47476">MSLVKKFLLLPLFLQGFPSYGSPLPQNSGLTPQQICDLPLDDPNTWVNSGTAAFLDDFLGRTGPINWPLRIGQMTTPSGAVVFPNMRCSELTVGPCNAPSVLCNQVSSPQLYFVQVASGMLFSILNAFHSELQDNIIIETLGIGTIINDFGKPDDTFEINGVLSGSAAIASGLTAKVPLASAITGILSGIFGILAAAPKPENDPRGDIEQRLQAAFTQSREELFRVTSAVFGGTSDTEFLGGFPAPGAFENSDIARFFAGGRYLIPPNMPVMQMIRDIVDTGAVRIRQALVVRALKSQGYFVFIDEAVSRPEDCTPTGSRWINNNCYKITRDNRASFGGQAFEDLPRDTALKLDNAYYRFDVVAFYQNADACQNLTPGQDPGETQTQGLPVDGTLPQCFFNMKVRRGQFCGQLCSTVNGVCKLVTDILPSCSTDEVIFG</sequence>
<protein>
    <submittedName>
        <fullName evidence="2">Uncharacterized protein</fullName>
    </submittedName>
</protein>
<reference evidence="2 3" key="1">
    <citation type="journal article" date="2013" name="PLoS Genet.">
        <title>Genomic mechanisms accounting for the adaptation to parasitism in nematode-trapping fungi.</title>
        <authorList>
            <person name="Meerupati T."/>
            <person name="Andersson K.M."/>
            <person name="Friman E."/>
            <person name="Kumar D."/>
            <person name="Tunlid A."/>
            <person name="Ahren D."/>
        </authorList>
    </citation>
    <scope>NUCLEOTIDE SEQUENCE [LARGE SCALE GENOMIC DNA]</scope>
    <source>
        <strain evidence="2 3">CBS 200.50</strain>
    </source>
</reference>
<dbReference type="HOGENOM" id="CLU_624059_0_0_1"/>
<dbReference type="Proteomes" id="UP000015100">
    <property type="component" value="Unassembled WGS sequence"/>
</dbReference>
<dbReference type="OrthoDB" id="5414598at2759"/>
<feature type="chain" id="PRO_5004561304" evidence="1">
    <location>
        <begin position="24"/>
        <end position="439"/>
    </location>
</feature>
<evidence type="ECO:0000313" key="3">
    <source>
        <dbReference type="Proteomes" id="UP000015100"/>
    </source>
</evidence>
<keyword evidence="1" id="KW-0732">Signal</keyword>
<reference evidence="3" key="2">
    <citation type="submission" date="2013-04" db="EMBL/GenBank/DDBJ databases">
        <title>Genomic mechanisms accounting for the adaptation to parasitism in nematode-trapping fungi.</title>
        <authorList>
            <person name="Ahren D.G."/>
        </authorList>
    </citation>
    <scope>NUCLEOTIDE SEQUENCE [LARGE SCALE GENOMIC DNA]</scope>
    <source>
        <strain evidence="3">CBS 200.50</strain>
    </source>
</reference>
<evidence type="ECO:0000256" key="1">
    <source>
        <dbReference type="SAM" id="SignalP"/>
    </source>
</evidence>
<feature type="signal peptide" evidence="1">
    <location>
        <begin position="1"/>
        <end position="23"/>
    </location>
</feature>
<dbReference type="STRING" id="1284197.S8BRA1"/>
<dbReference type="eggNOG" id="ENOG502ST5S">
    <property type="taxonomic scope" value="Eukaryota"/>
</dbReference>
<organism evidence="2 3">
    <name type="scientific">Dactylellina haptotyla (strain CBS 200.50)</name>
    <name type="common">Nematode-trapping fungus</name>
    <name type="synonym">Monacrosporium haptotylum</name>
    <dbReference type="NCBI Taxonomy" id="1284197"/>
    <lineage>
        <taxon>Eukaryota</taxon>
        <taxon>Fungi</taxon>
        <taxon>Dikarya</taxon>
        <taxon>Ascomycota</taxon>
        <taxon>Pezizomycotina</taxon>
        <taxon>Orbiliomycetes</taxon>
        <taxon>Orbiliales</taxon>
        <taxon>Orbiliaceae</taxon>
        <taxon>Dactylellina</taxon>
    </lineage>
</organism>
<comment type="caution">
    <text evidence="2">The sequence shown here is derived from an EMBL/GenBank/DDBJ whole genome shotgun (WGS) entry which is preliminary data.</text>
</comment>
<evidence type="ECO:0000313" key="2">
    <source>
        <dbReference type="EMBL" id="EPS41978.1"/>
    </source>
</evidence>
<name>S8BRA1_DACHA</name>
<dbReference type="OMA" id="EYCWYIM"/>
<proteinExistence type="predicted"/>
<dbReference type="AlphaFoldDB" id="S8BRA1"/>
<accession>S8BRA1</accession>
<dbReference type="EMBL" id="AQGS01000130">
    <property type="protein sequence ID" value="EPS41978.1"/>
    <property type="molecule type" value="Genomic_DNA"/>
</dbReference>